<dbReference type="InterPro" id="IPR040772">
    <property type="entry name" value="C19orf47_SAM"/>
</dbReference>
<sequence>MPIVNENNLELEKVSSNSVIIIHPGSLYLRIGRASDVTPFKYVHGLARVNLLSEMMNRRDQILPNFPYKNSDTLAAMEDSRLQASHMLQSSLQSNGDRRYATPPQQIAAYNRNSVPKYKDNVPRAHTNKPSAVGNVYGEEIFNLAPELDYNVFFPILNGELNINGQIGGSLTAVLADLEAIWTHCINKLLNIKTSEFHNYKVILIIPDIFNRVHVREMMSMILLSMKFKACLLIQDHVAATYGAGLGYACVVDVGHRKTSVSCVEDGISQINTRIRLRYGGGNITQTFHWLLKKCSFPYHECNPMTNYYDAILLNQLKEEFCHLNLDRCGAVQKTVTVMKPTKRQVQYTIQVGDEAMIAVLGMFNPMLLGITDNNHYVIQETSKSLPEDPYDEEFLRETSRRGTGREMETEIQIENSIVHNTEEEICVDQIETAGNYFDIETGRPQSLDKVIVQSIERLNSDEIKRKMYSSILVVGGGLKFDGACAWLKSKISLNAQQVYYGGHIEIISSPKDLDPQIVTWKGAAILAGLESSNELWISGKEWSSWSIRILKERAIDQVMSTFSKDWWIKFFTDAGIPSFASSKYATIFYENRIQSNMLMDLDKDILKEMGITVIGDIIAILKHAKDVYREGFYDSYNSNTAENLITKKIQNEANENLPQKKKIVTNKVKKLVTKKVKVSSESEEDEEALLKIPKKKIPSQLSNNSIKVVTRKVVPKPKTTIKKTVIIESDDDSPPPSELKTKSSVFDRLGVGDVSSTTPNFDSVNASTDSKKSSVFKRLGIKQASEPAASATFKRTIKGTTNDAYYGPSIPTEESSAFTKRIKLEETSLNSSKSVFERIGASCDREKRSPGLVSKSALIRNANSGGRPIYVNPKVLNGLTSNNN</sequence>
<accession>A0A6G0YN15</accession>
<evidence type="ECO:0000313" key="2">
    <source>
        <dbReference type="EMBL" id="KAF0758929.1"/>
    </source>
</evidence>
<evidence type="ECO:0000313" key="3">
    <source>
        <dbReference type="Proteomes" id="UP000478052"/>
    </source>
</evidence>
<evidence type="ECO:0000256" key="1">
    <source>
        <dbReference type="RuleBase" id="RU000487"/>
    </source>
</evidence>
<dbReference type="SMART" id="SM00268">
    <property type="entry name" value="ACTIN"/>
    <property type="match status" value="1"/>
</dbReference>
<gene>
    <name evidence="2" type="ORF">FWK35_00017407</name>
</gene>
<dbReference type="CDD" id="cd09531">
    <property type="entry name" value="SAM_CS047"/>
    <property type="match status" value="1"/>
</dbReference>
<protein>
    <submittedName>
        <fullName evidence="2">Actin-related protein 8</fullName>
    </submittedName>
</protein>
<dbReference type="Gene3D" id="1.10.150.50">
    <property type="entry name" value="Transcription Factor, Ets-1"/>
    <property type="match status" value="1"/>
</dbReference>
<dbReference type="PANTHER" id="PTHR21359">
    <property type="entry name" value="DUF5577 DOMAIN-CONTAINING PROTEIN"/>
    <property type="match status" value="1"/>
</dbReference>
<comment type="similarity">
    <text evidence="1">Belongs to the actin family.</text>
</comment>
<dbReference type="CDD" id="cd10206">
    <property type="entry name" value="ASKHA_NBD_Arp8-like"/>
    <property type="match status" value="1"/>
</dbReference>
<dbReference type="AlphaFoldDB" id="A0A6G0YN15"/>
<organism evidence="2 3">
    <name type="scientific">Aphis craccivora</name>
    <name type="common">Cowpea aphid</name>
    <dbReference type="NCBI Taxonomy" id="307492"/>
    <lineage>
        <taxon>Eukaryota</taxon>
        <taxon>Metazoa</taxon>
        <taxon>Ecdysozoa</taxon>
        <taxon>Arthropoda</taxon>
        <taxon>Hexapoda</taxon>
        <taxon>Insecta</taxon>
        <taxon>Pterygota</taxon>
        <taxon>Neoptera</taxon>
        <taxon>Paraneoptera</taxon>
        <taxon>Hemiptera</taxon>
        <taxon>Sternorrhyncha</taxon>
        <taxon>Aphidomorpha</taxon>
        <taxon>Aphidoidea</taxon>
        <taxon>Aphididae</taxon>
        <taxon>Aphidini</taxon>
        <taxon>Aphis</taxon>
        <taxon>Aphis</taxon>
    </lineage>
</organism>
<dbReference type="SUPFAM" id="SSF53067">
    <property type="entry name" value="Actin-like ATPase domain"/>
    <property type="match status" value="2"/>
</dbReference>
<dbReference type="Gene3D" id="3.30.420.40">
    <property type="match status" value="2"/>
</dbReference>
<dbReference type="InterPro" id="IPR004000">
    <property type="entry name" value="Actin"/>
</dbReference>
<dbReference type="InterPro" id="IPR043129">
    <property type="entry name" value="ATPase_NBD"/>
</dbReference>
<dbReference type="PANTHER" id="PTHR21359:SF1">
    <property type="entry name" value="DUF5577 DOMAIN-CONTAINING PROTEIN"/>
    <property type="match status" value="1"/>
</dbReference>
<comment type="caution">
    <text evidence="2">The sequence shown here is derived from an EMBL/GenBank/DDBJ whole genome shotgun (WGS) entry which is preliminary data.</text>
</comment>
<keyword evidence="3" id="KW-1185">Reference proteome</keyword>
<dbReference type="InterPro" id="IPR013761">
    <property type="entry name" value="SAM/pointed_sf"/>
</dbReference>
<dbReference type="GO" id="GO:0005634">
    <property type="term" value="C:nucleus"/>
    <property type="evidence" value="ECO:0007669"/>
    <property type="project" value="TreeGrafter"/>
</dbReference>
<dbReference type="Pfam" id="PF18017">
    <property type="entry name" value="SAM_4"/>
    <property type="match status" value="1"/>
</dbReference>
<dbReference type="Gene3D" id="3.90.640.10">
    <property type="entry name" value="Actin, Chain A, domain 4"/>
    <property type="match status" value="1"/>
</dbReference>
<dbReference type="SUPFAM" id="SSF47769">
    <property type="entry name" value="SAM/Pointed domain"/>
    <property type="match status" value="1"/>
</dbReference>
<proteinExistence type="inferred from homology"/>
<dbReference type="InterPro" id="IPR039161">
    <property type="entry name" value="C19orf47-like"/>
</dbReference>
<dbReference type="Pfam" id="PF00022">
    <property type="entry name" value="Actin"/>
    <property type="match status" value="1"/>
</dbReference>
<name>A0A6G0YN15_APHCR</name>
<reference evidence="2 3" key="1">
    <citation type="submission" date="2019-08" db="EMBL/GenBank/DDBJ databases">
        <title>Whole genome of Aphis craccivora.</title>
        <authorList>
            <person name="Voronova N.V."/>
            <person name="Shulinski R.S."/>
            <person name="Bandarenka Y.V."/>
            <person name="Zhorov D.G."/>
            <person name="Warner D."/>
        </authorList>
    </citation>
    <scope>NUCLEOTIDE SEQUENCE [LARGE SCALE GENOMIC DNA]</scope>
    <source>
        <strain evidence="2">180601</strain>
        <tissue evidence="2">Whole Body</tissue>
    </source>
</reference>
<dbReference type="Proteomes" id="UP000478052">
    <property type="component" value="Unassembled WGS sequence"/>
</dbReference>
<dbReference type="OrthoDB" id="5572108at2759"/>
<dbReference type="EMBL" id="VUJU01003156">
    <property type="protein sequence ID" value="KAF0758929.1"/>
    <property type="molecule type" value="Genomic_DNA"/>
</dbReference>